<feature type="signal peptide" evidence="1">
    <location>
        <begin position="1"/>
        <end position="22"/>
    </location>
</feature>
<organism evidence="2 3">
    <name type="scientific">Methylorubrum populi</name>
    <dbReference type="NCBI Taxonomy" id="223967"/>
    <lineage>
        <taxon>Bacteria</taxon>
        <taxon>Pseudomonadati</taxon>
        <taxon>Pseudomonadota</taxon>
        <taxon>Alphaproteobacteria</taxon>
        <taxon>Hyphomicrobiales</taxon>
        <taxon>Methylobacteriaceae</taxon>
        <taxon>Methylorubrum</taxon>
    </lineage>
</organism>
<gene>
    <name evidence="2" type="ORF">MPPM_2427</name>
</gene>
<feature type="chain" id="PRO_5007902398" evidence="1">
    <location>
        <begin position="23"/>
        <end position="130"/>
    </location>
</feature>
<dbReference type="RefSeq" id="WP_096485261.1">
    <property type="nucleotide sequence ID" value="NZ_AP014809.1"/>
</dbReference>
<dbReference type="AlphaFoldDB" id="A0A169R179"/>
<dbReference type="Proteomes" id="UP000218288">
    <property type="component" value="Chromosome"/>
</dbReference>
<protein>
    <submittedName>
        <fullName evidence="2">Uncharacterized protein</fullName>
    </submittedName>
</protein>
<evidence type="ECO:0000313" key="3">
    <source>
        <dbReference type="Proteomes" id="UP000218288"/>
    </source>
</evidence>
<proteinExistence type="predicted"/>
<keyword evidence="1" id="KW-0732">Signal</keyword>
<evidence type="ECO:0000256" key="1">
    <source>
        <dbReference type="SAM" id="SignalP"/>
    </source>
</evidence>
<reference evidence="2 3" key="1">
    <citation type="journal article" date="2016" name="Genome Announc.">
        <title>Complete Genome Sequence of Methylobacterium populi P-1M, Isolated from Pink-Pigmented Household Biofilm.</title>
        <authorList>
            <person name="Morohoshi T."/>
            <person name="Ikeda T."/>
        </authorList>
    </citation>
    <scope>NUCLEOTIDE SEQUENCE [LARGE SCALE GENOMIC DNA]</scope>
    <source>
        <strain evidence="2 3">P-1M</strain>
    </source>
</reference>
<name>A0A169R179_9HYPH</name>
<accession>A0A169R179</accession>
<dbReference type="OrthoDB" id="7994889at2"/>
<dbReference type="EMBL" id="AP014809">
    <property type="protein sequence ID" value="BAU91032.1"/>
    <property type="molecule type" value="Genomic_DNA"/>
</dbReference>
<sequence length="130" mass="13489">MRLPQTALAALLILCGAAAAGAQTVVDGSDAGVEAEAARSALSLIAQQMRDPEARVADLRIGRAGSLCGTVDVRNRMGAYTGPRPFVADISEKFLGRLPEGPELRSPGSMAAFRAMERAKALFEANCTAG</sequence>
<evidence type="ECO:0000313" key="2">
    <source>
        <dbReference type="EMBL" id="BAU91032.1"/>
    </source>
</evidence>